<comment type="caution">
    <text evidence="1">The sequence shown here is derived from an EMBL/GenBank/DDBJ whole genome shotgun (WGS) entry which is preliminary data.</text>
</comment>
<evidence type="ECO:0008006" key="3">
    <source>
        <dbReference type="Google" id="ProtNLM"/>
    </source>
</evidence>
<dbReference type="SUPFAM" id="SSF53271">
    <property type="entry name" value="PRTase-like"/>
    <property type="match status" value="1"/>
</dbReference>
<organism evidence="1 2">
    <name type="scientific">Candidatus Portnoybacteria bacterium RIFCSPHIGHO2_12_FULL_38_9</name>
    <dbReference type="NCBI Taxonomy" id="1801997"/>
    <lineage>
        <taxon>Bacteria</taxon>
        <taxon>Candidatus Portnoyibacteriota</taxon>
    </lineage>
</organism>
<dbReference type="STRING" id="1801997.A3J64_03580"/>
<dbReference type="AlphaFoldDB" id="A0A1G2FH21"/>
<dbReference type="InterPro" id="IPR029057">
    <property type="entry name" value="PRTase-like"/>
</dbReference>
<sequence length="230" mass="26293">MKKIEGMTERDLLAIKGKELDKEEIFLWFNVSRAGWVHDGDIKKPHAELFGLCSNGYFDCQRILCYPNLSQILAQQLVQKLEDRNIRKIGWVVSSASINSIRFAFAVATILKAVHIPIVEIETKDREALWRTIPSRAKVLQIEDMIITGLKVQKIRQLINVKNQNEVEFLPLVGALVHRPKKLEEEPAKKVVGLIEREIWEVRSEECLLCAAGSKRCNPKTQWLELIGIG</sequence>
<dbReference type="EMBL" id="MHNB01000019">
    <property type="protein sequence ID" value="OGZ36888.1"/>
    <property type="molecule type" value="Genomic_DNA"/>
</dbReference>
<evidence type="ECO:0000313" key="1">
    <source>
        <dbReference type="EMBL" id="OGZ36888.1"/>
    </source>
</evidence>
<gene>
    <name evidence="1" type="ORF">A3J64_03580</name>
</gene>
<accession>A0A1G2FH21</accession>
<reference evidence="1 2" key="1">
    <citation type="journal article" date="2016" name="Nat. Commun.">
        <title>Thousands of microbial genomes shed light on interconnected biogeochemical processes in an aquifer system.</title>
        <authorList>
            <person name="Anantharaman K."/>
            <person name="Brown C.T."/>
            <person name="Hug L.A."/>
            <person name="Sharon I."/>
            <person name="Castelle C.J."/>
            <person name="Probst A.J."/>
            <person name="Thomas B.C."/>
            <person name="Singh A."/>
            <person name="Wilkins M.J."/>
            <person name="Karaoz U."/>
            <person name="Brodie E.L."/>
            <person name="Williams K.H."/>
            <person name="Hubbard S.S."/>
            <person name="Banfield J.F."/>
        </authorList>
    </citation>
    <scope>NUCLEOTIDE SEQUENCE [LARGE SCALE GENOMIC DNA]</scope>
</reference>
<name>A0A1G2FH21_9BACT</name>
<dbReference type="Proteomes" id="UP000177061">
    <property type="component" value="Unassembled WGS sequence"/>
</dbReference>
<dbReference type="Gene3D" id="3.40.50.2020">
    <property type="match status" value="1"/>
</dbReference>
<protein>
    <recommendedName>
        <fullName evidence="3">Phosphoribosyltransferase domain-containing protein</fullName>
    </recommendedName>
</protein>
<proteinExistence type="predicted"/>
<evidence type="ECO:0000313" key="2">
    <source>
        <dbReference type="Proteomes" id="UP000177061"/>
    </source>
</evidence>